<feature type="compositionally biased region" description="Polar residues" evidence="3">
    <location>
        <begin position="734"/>
        <end position="744"/>
    </location>
</feature>
<proteinExistence type="predicted"/>
<dbReference type="InterPro" id="IPR023578">
    <property type="entry name" value="Ras_GEF_dom_sf"/>
</dbReference>
<gene>
    <name evidence="5" type="ORF">BLNAU_6238</name>
</gene>
<evidence type="ECO:0000256" key="2">
    <source>
        <dbReference type="PROSITE-ProRule" id="PRU00168"/>
    </source>
</evidence>
<dbReference type="InterPro" id="IPR036964">
    <property type="entry name" value="RASGEF_cat_dom_sf"/>
</dbReference>
<comment type="caution">
    <text evidence="5">The sequence shown here is derived from an EMBL/GenBank/DDBJ whole genome shotgun (WGS) entry which is preliminary data.</text>
</comment>
<feature type="compositionally biased region" description="Low complexity" evidence="3">
    <location>
        <begin position="682"/>
        <end position="702"/>
    </location>
</feature>
<dbReference type="SMART" id="SM00147">
    <property type="entry name" value="RasGEF"/>
    <property type="match status" value="1"/>
</dbReference>
<dbReference type="Gene3D" id="1.10.840.10">
    <property type="entry name" value="Ras guanine-nucleotide exchange factors catalytic domain"/>
    <property type="match status" value="1"/>
</dbReference>
<sequence length="941" mass="106515">MKQQGGIPLPPPSLVNITSTLAIKAEQPLISLIDLVQFVKPTQLVFTLAWLLVHNDSIKTERIVYFRELKNRLASEEHRRRQQALWEWKEVEREREGVERDLMEVCDYETRDYQRKERLRAMEDATKQSEPPHLNSPREQSQVPLPPPPLDADDPFLHDFHTSRTGSEIKRKKTEVVKNEFGPPTWTTDVTPSLSQLRSSHPMDTLPSLPDDTLNQAHAVTMFVYLWVKTYQDYCFSQQDRTITSSLDSYDHFDQNGIESLHASHATKPLVHILRIDNTLEDSQPPIGSVYVDLIEGNSLEENLCSLLDLLGLYGGPEEQLRYIKEMISDKIASYNKMKNSHDQDTYQRTEVDLPNVGSDFFPHPFASASEIDPEKVSMHLTMIEDELFKQLTYAQFVDHSWVRPDKNLRSPSICKLTNNFNLVTRFVVTSILSFDTPRERGLAFDRFVEVADRMMKNNNYNGCYEMYLGLTDRNVKRLSQTKKYVKQSIETLETLFCSTGSFAHLRDTIKATSPPILPVLPIYLKDLIYAEESKPFVKSESIQSPRMNSQSPVPSSTPQLHSGSSTSDPIANPPPSPVHITTPNAITISNIAATLPSFDHPSNTPQFLPPLSMPSYFNKIICIEPCKNLFMIVDDLLQRSLSLFDNPLSLPPLPFDPSSFPYLSDSTITQRSYHLEPRKVPPTSGSSPTSISSPVSTSTQSYRTDVNSPLASHLSPLNPNLSHPRTDRKSKQKQPIAQSSTMSVERSVKALEQLFPPPFSFSNVINRGRFTDFSIDSFSQFSRLPKAILDVCPSNDVNELRLPLLLILRLSNGPKRQSTANMLPNHPIPDTMKPDITRSVSLLNYSIDFTYPFKFNGLSNSGFIPALCKHKEQNGMSKQNGKVNVIRQSLSVRALDLSYTHLPILSRFRHSTAPIDRPKQAATRLSLDDPALSGDETRRP</sequence>
<dbReference type="PROSITE" id="PS50009">
    <property type="entry name" value="RASGEF_CAT"/>
    <property type="match status" value="1"/>
</dbReference>
<dbReference type="PANTHER" id="PTHR23113">
    <property type="entry name" value="GUANINE NUCLEOTIDE EXCHANGE FACTOR"/>
    <property type="match status" value="1"/>
</dbReference>
<evidence type="ECO:0000313" key="5">
    <source>
        <dbReference type="EMBL" id="KAK2958735.1"/>
    </source>
</evidence>
<evidence type="ECO:0000259" key="4">
    <source>
        <dbReference type="PROSITE" id="PS50009"/>
    </source>
</evidence>
<reference evidence="5 6" key="1">
    <citation type="journal article" date="2022" name="bioRxiv">
        <title>Genomics of Preaxostyla Flagellates Illuminates Evolutionary Transitions and the Path Towards Mitochondrial Loss.</title>
        <authorList>
            <person name="Novak L.V.F."/>
            <person name="Treitli S.C."/>
            <person name="Pyrih J."/>
            <person name="Halakuc P."/>
            <person name="Pipaliya S.V."/>
            <person name="Vacek V."/>
            <person name="Brzon O."/>
            <person name="Soukal P."/>
            <person name="Eme L."/>
            <person name="Dacks J.B."/>
            <person name="Karnkowska A."/>
            <person name="Elias M."/>
            <person name="Hampl V."/>
        </authorList>
    </citation>
    <scope>NUCLEOTIDE SEQUENCE [LARGE SCALE GENOMIC DNA]</scope>
    <source>
        <strain evidence="5">NAU3</strain>
        <tissue evidence="5">Gut</tissue>
    </source>
</reference>
<protein>
    <submittedName>
        <fullName evidence="5">Ras-specific guanine nucleotide-releasing factor 2</fullName>
    </submittedName>
</protein>
<feature type="domain" description="Ras-GEF" evidence="4">
    <location>
        <begin position="373"/>
        <end position="598"/>
    </location>
</feature>
<feature type="region of interest" description="Disordered" evidence="3">
    <location>
        <begin position="916"/>
        <end position="941"/>
    </location>
</feature>
<dbReference type="InterPro" id="IPR001895">
    <property type="entry name" value="RASGEF_cat_dom"/>
</dbReference>
<feature type="region of interest" description="Disordered" evidence="3">
    <location>
        <begin position="123"/>
        <end position="151"/>
    </location>
</feature>
<dbReference type="PANTHER" id="PTHR23113:SF99">
    <property type="entry name" value="RASGEF DOMAIN-CONTAINING PROTEIN"/>
    <property type="match status" value="1"/>
</dbReference>
<dbReference type="SUPFAM" id="SSF48366">
    <property type="entry name" value="Ras GEF"/>
    <property type="match status" value="1"/>
</dbReference>
<dbReference type="Proteomes" id="UP001281761">
    <property type="component" value="Unassembled WGS sequence"/>
</dbReference>
<evidence type="ECO:0000256" key="1">
    <source>
        <dbReference type="ARBA" id="ARBA00022658"/>
    </source>
</evidence>
<dbReference type="Pfam" id="PF00617">
    <property type="entry name" value="RasGEF"/>
    <property type="match status" value="1"/>
</dbReference>
<accession>A0ABQ9Y4R9</accession>
<evidence type="ECO:0000313" key="6">
    <source>
        <dbReference type="Proteomes" id="UP001281761"/>
    </source>
</evidence>
<dbReference type="EMBL" id="JARBJD010000035">
    <property type="protein sequence ID" value="KAK2958735.1"/>
    <property type="molecule type" value="Genomic_DNA"/>
</dbReference>
<feature type="region of interest" description="Disordered" evidence="3">
    <location>
        <begin position="675"/>
        <end position="744"/>
    </location>
</feature>
<keyword evidence="1 2" id="KW-0344">Guanine-nucleotide releasing factor</keyword>
<feature type="compositionally biased region" description="Polar residues" evidence="3">
    <location>
        <begin position="703"/>
        <end position="724"/>
    </location>
</feature>
<organism evidence="5 6">
    <name type="scientific">Blattamonas nauphoetae</name>
    <dbReference type="NCBI Taxonomy" id="2049346"/>
    <lineage>
        <taxon>Eukaryota</taxon>
        <taxon>Metamonada</taxon>
        <taxon>Preaxostyla</taxon>
        <taxon>Oxymonadida</taxon>
        <taxon>Blattamonas</taxon>
    </lineage>
</organism>
<name>A0ABQ9Y4R9_9EUKA</name>
<dbReference type="InterPro" id="IPR008937">
    <property type="entry name" value="Ras-like_GEF"/>
</dbReference>
<keyword evidence="6" id="KW-1185">Reference proteome</keyword>
<evidence type="ECO:0000256" key="3">
    <source>
        <dbReference type="SAM" id="MobiDB-lite"/>
    </source>
</evidence>
<feature type="region of interest" description="Disordered" evidence="3">
    <location>
        <begin position="540"/>
        <end position="580"/>
    </location>
</feature>
<feature type="compositionally biased region" description="Polar residues" evidence="3">
    <location>
        <begin position="541"/>
        <end position="570"/>
    </location>
</feature>